<evidence type="ECO:0000256" key="1">
    <source>
        <dbReference type="SAM" id="MobiDB-lite"/>
    </source>
</evidence>
<name>A0A0A8Z4K7_ARUDO</name>
<reference evidence="2" key="1">
    <citation type="submission" date="2014-09" db="EMBL/GenBank/DDBJ databases">
        <authorList>
            <person name="Magalhaes I.L.F."/>
            <person name="Oliveira U."/>
            <person name="Santos F.R."/>
            <person name="Vidigal T.H.D.A."/>
            <person name="Brescovit A.D."/>
            <person name="Santos A.J."/>
        </authorList>
    </citation>
    <scope>NUCLEOTIDE SEQUENCE</scope>
    <source>
        <tissue evidence="2">Shoot tissue taken approximately 20 cm above the soil surface</tissue>
    </source>
</reference>
<dbReference type="AlphaFoldDB" id="A0A0A8Z4K7"/>
<evidence type="ECO:0000313" key="2">
    <source>
        <dbReference type="EMBL" id="JAD31680.1"/>
    </source>
</evidence>
<organism evidence="2">
    <name type="scientific">Arundo donax</name>
    <name type="common">Giant reed</name>
    <name type="synonym">Donax arundinaceus</name>
    <dbReference type="NCBI Taxonomy" id="35708"/>
    <lineage>
        <taxon>Eukaryota</taxon>
        <taxon>Viridiplantae</taxon>
        <taxon>Streptophyta</taxon>
        <taxon>Embryophyta</taxon>
        <taxon>Tracheophyta</taxon>
        <taxon>Spermatophyta</taxon>
        <taxon>Magnoliopsida</taxon>
        <taxon>Liliopsida</taxon>
        <taxon>Poales</taxon>
        <taxon>Poaceae</taxon>
        <taxon>PACMAD clade</taxon>
        <taxon>Arundinoideae</taxon>
        <taxon>Arundineae</taxon>
        <taxon>Arundo</taxon>
    </lineage>
</organism>
<proteinExistence type="predicted"/>
<dbReference type="EMBL" id="GBRH01266215">
    <property type="protein sequence ID" value="JAD31680.1"/>
    <property type="molecule type" value="Transcribed_RNA"/>
</dbReference>
<feature type="region of interest" description="Disordered" evidence="1">
    <location>
        <begin position="47"/>
        <end position="73"/>
    </location>
</feature>
<accession>A0A0A8Z4K7</accession>
<protein>
    <submittedName>
        <fullName evidence="2">Uncharacterized protein</fullName>
    </submittedName>
</protein>
<reference evidence="2" key="2">
    <citation type="journal article" date="2015" name="Data Brief">
        <title>Shoot transcriptome of the giant reed, Arundo donax.</title>
        <authorList>
            <person name="Barrero R.A."/>
            <person name="Guerrero F.D."/>
            <person name="Moolhuijzen P."/>
            <person name="Goolsby J.A."/>
            <person name="Tidwell J."/>
            <person name="Bellgard S.E."/>
            <person name="Bellgard M.I."/>
        </authorList>
    </citation>
    <scope>NUCLEOTIDE SEQUENCE</scope>
    <source>
        <tissue evidence="2">Shoot tissue taken approximately 20 cm above the soil surface</tissue>
    </source>
</reference>
<sequence>MAQQGCESCRKWQEHCYQEHMDVRRIRFFKLMTGDFAQGISLPERSQRADLQRIQPESTKRRNMACRYHQERR</sequence>